<dbReference type="AlphaFoldDB" id="A0A1G6CV42"/>
<feature type="modified residue" description="Phosphohistidine" evidence="1">
    <location>
        <position position="70"/>
    </location>
</feature>
<organism evidence="3 4">
    <name type="scientific">Desulfonatronum thiosulfatophilum</name>
    <dbReference type="NCBI Taxonomy" id="617002"/>
    <lineage>
        <taxon>Bacteria</taxon>
        <taxon>Pseudomonadati</taxon>
        <taxon>Thermodesulfobacteriota</taxon>
        <taxon>Desulfovibrionia</taxon>
        <taxon>Desulfovibrionales</taxon>
        <taxon>Desulfonatronaceae</taxon>
        <taxon>Desulfonatronum</taxon>
    </lineage>
</organism>
<keyword evidence="4" id="KW-1185">Reference proteome</keyword>
<accession>A0A1G6CV42</accession>
<feature type="domain" description="HPt" evidence="2">
    <location>
        <begin position="31"/>
        <end position="124"/>
    </location>
</feature>
<sequence length="124" mass="14076">MAPNLLENTQTDQAVSAVFDREGLLRRLMGDEEMVFSIMDMFLKTAAERISELNTRFEKNDMPAIWNEAHAIKGSALNAGFSAIAEVGVRLEQAAKEQDVAHISNLLIELERQYNLAQRFHRQQ</sequence>
<proteinExistence type="predicted"/>
<dbReference type="Proteomes" id="UP000198771">
    <property type="component" value="Unassembled WGS sequence"/>
</dbReference>
<protein>
    <submittedName>
        <fullName evidence="3">HPt (Histidine-containing phosphotransfer) domain-containing protein</fullName>
    </submittedName>
</protein>
<dbReference type="GO" id="GO:0000160">
    <property type="term" value="P:phosphorelay signal transduction system"/>
    <property type="evidence" value="ECO:0007669"/>
    <property type="project" value="InterPro"/>
</dbReference>
<evidence type="ECO:0000259" key="2">
    <source>
        <dbReference type="PROSITE" id="PS50894"/>
    </source>
</evidence>
<dbReference type="Pfam" id="PF01627">
    <property type="entry name" value="Hpt"/>
    <property type="match status" value="1"/>
</dbReference>
<dbReference type="SUPFAM" id="SSF47226">
    <property type="entry name" value="Histidine-containing phosphotransfer domain, HPT domain"/>
    <property type="match status" value="1"/>
</dbReference>
<dbReference type="GO" id="GO:0004672">
    <property type="term" value="F:protein kinase activity"/>
    <property type="evidence" value="ECO:0007669"/>
    <property type="project" value="UniProtKB-ARBA"/>
</dbReference>
<name>A0A1G6CV42_9BACT</name>
<dbReference type="STRING" id="617002.SAMN05660653_01746"/>
<dbReference type="PROSITE" id="PS50894">
    <property type="entry name" value="HPT"/>
    <property type="match status" value="1"/>
</dbReference>
<evidence type="ECO:0000313" key="4">
    <source>
        <dbReference type="Proteomes" id="UP000198771"/>
    </source>
</evidence>
<dbReference type="InterPro" id="IPR008207">
    <property type="entry name" value="Sig_transdc_His_kin_Hpt_dom"/>
</dbReference>
<evidence type="ECO:0000256" key="1">
    <source>
        <dbReference type="PROSITE-ProRule" id="PRU00110"/>
    </source>
</evidence>
<dbReference type="InterPro" id="IPR036641">
    <property type="entry name" value="HPT_dom_sf"/>
</dbReference>
<dbReference type="Gene3D" id="1.20.120.160">
    <property type="entry name" value="HPT domain"/>
    <property type="match status" value="1"/>
</dbReference>
<gene>
    <name evidence="3" type="ORF">SAMN05660653_01746</name>
</gene>
<dbReference type="EMBL" id="FMXO01000009">
    <property type="protein sequence ID" value="SDB36748.1"/>
    <property type="molecule type" value="Genomic_DNA"/>
</dbReference>
<keyword evidence="1" id="KW-0597">Phosphoprotein</keyword>
<reference evidence="3 4" key="1">
    <citation type="submission" date="2016-10" db="EMBL/GenBank/DDBJ databases">
        <authorList>
            <person name="de Groot N.N."/>
        </authorList>
    </citation>
    <scope>NUCLEOTIDE SEQUENCE [LARGE SCALE GENOMIC DNA]</scope>
    <source>
        <strain evidence="3 4">ASO4-2</strain>
    </source>
</reference>
<evidence type="ECO:0000313" key="3">
    <source>
        <dbReference type="EMBL" id="SDB36748.1"/>
    </source>
</evidence>